<sequence>MTQAILESVATTSMDNKTYSVNVKGLMKHFADVLFGKTTKSNSYVNDASALSSHIQKDLGLY</sequence>
<dbReference type="Proteomes" id="UP000252479">
    <property type="component" value="Unassembled WGS sequence"/>
</dbReference>
<dbReference type="AlphaFoldDB" id="A0A368LID0"/>
<protein>
    <submittedName>
        <fullName evidence="1">Uncharacterized protein</fullName>
    </submittedName>
</protein>
<keyword evidence="2" id="KW-1185">Reference proteome</keyword>
<evidence type="ECO:0000313" key="2">
    <source>
        <dbReference type="Proteomes" id="UP000252479"/>
    </source>
</evidence>
<name>A0A368LID0_9VIBR</name>
<accession>A0A368LID0</accession>
<dbReference type="GeneID" id="303189583"/>
<dbReference type="RefSeq" id="WP_086959620.1">
    <property type="nucleotide sequence ID" value="NZ_FUKS01000013.1"/>
</dbReference>
<dbReference type="EMBL" id="QPGL01000002">
    <property type="protein sequence ID" value="RCS70123.1"/>
    <property type="molecule type" value="Genomic_DNA"/>
</dbReference>
<gene>
    <name evidence="1" type="ORF">CIK83_11690</name>
</gene>
<reference evidence="1 2" key="1">
    <citation type="journal article" date="2017" name="Elife">
        <title>Extensive horizontal gene transfer in cheese-associated bacteria.</title>
        <authorList>
            <person name="Bonham K.S."/>
            <person name="Wolfe B.E."/>
            <person name="Dutton R.J."/>
        </authorList>
    </citation>
    <scope>NUCLEOTIDE SEQUENCE [LARGE SCALE GENOMIC DNA]</scope>
    <source>
        <strain evidence="1 2">JB196</strain>
    </source>
</reference>
<evidence type="ECO:0000313" key="1">
    <source>
        <dbReference type="EMBL" id="RCS70123.1"/>
    </source>
</evidence>
<proteinExistence type="predicted"/>
<organism evidence="1 2">
    <name type="scientific">Vibrio casei</name>
    <dbReference type="NCBI Taxonomy" id="673372"/>
    <lineage>
        <taxon>Bacteria</taxon>
        <taxon>Pseudomonadati</taxon>
        <taxon>Pseudomonadota</taxon>
        <taxon>Gammaproteobacteria</taxon>
        <taxon>Vibrionales</taxon>
        <taxon>Vibrionaceae</taxon>
        <taxon>Vibrio</taxon>
    </lineage>
</organism>
<comment type="caution">
    <text evidence="1">The sequence shown here is derived from an EMBL/GenBank/DDBJ whole genome shotgun (WGS) entry which is preliminary data.</text>
</comment>